<dbReference type="Gene3D" id="3.30.1360.130">
    <property type="entry name" value="Dipeptide transport protein"/>
    <property type="match status" value="1"/>
</dbReference>
<evidence type="ECO:0000313" key="2">
    <source>
        <dbReference type="Proteomes" id="UP000078454"/>
    </source>
</evidence>
<dbReference type="InterPro" id="IPR007035">
    <property type="entry name" value="Peptidase_M55"/>
</dbReference>
<accession>A0A198AC99</accession>
<protein>
    <recommendedName>
        <fullName evidence="3">Aminopeptidase</fullName>
    </recommendedName>
</protein>
<evidence type="ECO:0008006" key="3">
    <source>
        <dbReference type="Google" id="ProtNLM"/>
    </source>
</evidence>
<name>A0A198AC99_9BACL</name>
<dbReference type="STRING" id="1850517.A8708_29155"/>
<dbReference type="AlphaFoldDB" id="A0A198AC99"/>
<evidence type="ECO:0000313" key="1">
    <source>
        <dbReference type="EMBL" id="OAS18686.1"/>
    </source>
</evidence>
<comment type="caution">
    <text evidence="1">The sequence shown here is derived from an EMBL/GenBank/DDBJ whole genome shotgun (WGS) entry which is preliminary data.</text>
</comment>
<dbReference type="Pfam" id="PF04951">
    <property type="entry name" value="Peptidase_M55"/>
    <property type="match status" value="1"/>
</dbReference>
<keyword evidence="2" id="KW-1185">Reference proteome</keyword>
<dbReference type="EMBL" id="LYPB01000063">
    <property type="protein sequence ID" value="OAS18686.1"/>
    <property type="molecule type" value="Genomic_DNA"/>
</dbReference>
<dbReference type="InterPro" id="IPR036177">
    <property type="entry name" value="Peptidase_M55_sf"/>
</dbReference>
<dbReference type="Gene3D" id="3.40.50.10780">
    <property type="entry name" value="Dipeptide transport protein"/>
    <property type="match status" value="1"/>
</dbReference>
<dbReference type="Proteomes" id="UP000078454">
    <property type="component" value="Unassembled WGS sequence"/>
</dbReference>
<dbReference type="RefSeq" id="WP_068664161.1">
    <property type="nucleotide sequence ID" value="NZ_LYPB01000063.1"/>
</dbReference>
<organism evidence="1 2">
    <name type="scientific">Paenibacillus oryzisoli</name>
    <dbReference type="NCBI Taxonomy" id="1850517"/>
    <lineage>
        <taxon>Bacteria</taxon>
        <taxon>Bacillati</taxon>
        <taxon>Bacillota</taxon>
        <taxon>Bacilli</taxon>
        <taxon>Bacillales</taxon>
        <taxon>Paenibacillaceae</taxon>
        <taxon>Paenibacillus</taxon>
    </lineage>
</organism>
<dbReference type="InterPro" id="IPR027476">
    <property type="entry name" value="DppA_N"/>
</dbReference>
<dbReference type="SUPFAM" id="SSF63992">
    <property type="entry name" value="Dipeptide transport protein"/>
    <property type="match status" value="1"/>
</dbReference>
<reference evidence="1 2" key="1">
    <citation type="submission" date="2016-05" db="EMBL/GenBank/DDBJ databases">
        <title>Paenibacillus sp. 1ZS3-15 nov., isolated from the rhizosphere soil.</title>
        <authorList>
            <person name="Zhang X.X."/>
            <person name="Zhang J."/>
        </authorList>
    </citation>
    <scope>NUCLEOTIDE SEQUENCE [LARGE SCALE GENOMIC DNA]</scope>
    <source>
        <strain evidence="1 2">1ZS3-15</strain>
    </source>
</reference>
<sequence length="268" mass="29147">MKWMIRVDMEGVTGVVNMKQVVPGAADYEFGRGMLMHDLLAVLDGLLQSPDDEVVLYDIHFFGTNVDLHKLDSRVTAICGKPHYTPGNRSYLDESFDGMILLGLHARAEMPGSLLNHNYEHDIRTMSINGVVVGEIGLEALMAGEAGVPLVMVTADSEGAKETAELLPGTITVSVKQSLGDTAAACLPPARTAALLKEGALQCAAAASRLQPYRFDGPIVLEMQFKPGELLNRLQSRLTDCFDGPHRLILRGASVLEVWEQYLIAKTE</sequence>
<gene>
    <name evidence="1" type="ORF">A8708_29155</name>
</gene>
<proteinExistence type="predicted"/>
<dbReference type="OrthoDB" id="9785420at2"/>